<organism evidence="2 3">
    <name type="scientific">Rhipicephalus microplus</name>
    <name type="common">Cattle tick</name>
    <name type="synonym">Boophilus microplus</name>
    <dbReference type="NCBI Taxonomy" id="6941"/>
    <lineage>
        <taxon>Eukaryota</taxon>
        <taxon>Metazoa</taxon>
        <taxon>Ecdysozoa</taxon>
        <taxon>Arthropoda</taxon>
        <taxon>Chelicerata</taxon>
        <taxon>Arachnida</taxon>
        <taxon>Acari</taxon>
        <taxon>Parasitiformes</taxon>
        <taxon>Ixodida</taxon>
        <taxon>Ixodoidea</taxon>
        <taxon>Ixodidae</taxon>
        <taxon>Rhipicephalinae</taxon>
        <taxon>Rhipicephalus</taxon>
        <taxon>Boophilus</taxon>
    </lineage>
</organism>
<evidence type="ECO:0000313" key="2">
    <source>
        <dbReference type="EMBL" id="KAH8034604.1"/>
    </source>
</evidence>
<reference evidence="2" key="2">
    <citation type="submission" date="2021-09" db="EMBL/GenBank/DDBJ databases">
        <authorList>
            <person name="Jia N."/>
            <person name="Wang J."/>
            <person name="Shi W."/>
            <person name="Du L."/>
            <person name="Sun Y."/>
            <person name="Zhan W."/>
            <person name="Jiang J."/>
            <person name="Wang Q."/>
            <person name="Zhang B."/>
            <person name="Ji P."/>
            <person name="Sakyi L.B."/>
            <person name="Cui X."/>
            <person name="Yuan T."/>
            <person name="Jiang B."/>
            <person name="Yang W."/>
            <person name="Lam T.T.-Y."/>
            <person name="Chang Q."/>
            <person name="Ding S."/>
            <person name="Wang X."/>
            <person name="Zhu J."/>
            <person name="Ruan X."/>
            <person name="Zhao L."/>
            <person name="Wei J."/>
            <person name="Que T."/>
            <person name="Du C."/>
            <person name="Cheng J."/>
            <person name="Dai P."/>
            <person name="Han X."/>
            <person name="Huang E."/>
            <person name="Gao Y."/>
            <person name="Liu J."/>
            <person name="Shao H."/>
            <person name="Ye R."/>
            <person name="Li L."/>
            <person name="Wei W."/>
            <person name="Wang X."/>
            <person name="Wang C."/>
            <person name="Huo Q."/>
            <person name="Li W."/>
            <person name="Guo W."/>
            <person name="Chen H."/>
            <person name="Chen S."/>
            <person name="Zhou L."/>
            <person name="Zhou L."/>
            <person name="Ni X."/>
            <person name="Tian J."/>
            <person name="Zhou Y."/>
            <person name="Sheng Y."/>
            <person name="Liu T."/>
            <person name="Pan Y."/>
            <person name="Xia L."/>
            <person name="Li J."/>
            <person name="Zhao F."/>
            <person name="Cao W."/>
        </authorList>
    </citation>
    <scope>NUCLEOTIDE SEQUENCE</scope>
    <source>
        <strain evidence="2">Rmic-2018</strain>
        <tissue evidence="2">Larvae</tissue>
    </source>
</reference>
<dbReference type="VEuPathDB" id="VectorBase:LOC119172933"/>
<keyword evidence="3" id="KW-1185">Reference proteome</keyword>
<evidence type="ECO:0008006" key="4">
    <source>
        <dbReference type="Google" id="ProtNLM"/>
    </source>
</evidence>
<sequence length="226" mass="24738">MATACAAAYCKRCGVFGHDTEGCVEECKRRGGRHGTRECFRKRSYLAAARGLPPETRPVAGNNHPSTSRPPTGTERTSGLQVLRPRTRPHTTTNVPDHRQFEEPRGTEDARTVSATPAPLNAGSEAGDDTSNTSSDGDLDESSGHESGSPESTRDSWDLSQPASEEQEVQHRRPVPRMTSLHSLILTRLVSRHFHPRRISPPPNLEEVPIVSCGQKNGQKMKTLKS</sequence>
<dbReference type="Proteomes" id="UP000821866">
    <property type="component" value="Chromosome 2"/>
</dbReference>
<reference evidence="2" key="1">
    <citation type="journal article" date="2020" name="Cell">
        <title>Large-Scale Comparative Analyses of Tick Genomes Elucidate Their Genetic Diversity and Vector Capacities.</title>
        <authorList>
            <consortium name="Tick Genome and Microbiome Consortium (TIGMIC)"/>
            <person name="Jia N."/>
            <person name="Wang J."/>
            <person name="Shi W."/>
            <person name="Du L."/>
            <person name="Sun Y."/>
            <person name="Zhan W."/>
            <person name="Jiang J.F."/>
            <person name="Wang Q."/>
            <person name="Zhang B."/>
            <person name="Ji P."/>
            <person name="Bell-Sakyi L."/>
            <person name="Cui X.M."/>
            <person name="Yuan T.T."/>
            <person name="Jiang B.G."/>
            <person name="Yang W.F."/>
            <person name="Lam T.T."/>
            <person name="Chang Q.C."/>
            <person name="Ding S.J."/>
            <person name="Wang X.J."/>
            <person name="Zhu J.G."/>
            <person name="Ruan X.D."/>
            <person name="Zhao L."/>
            <person name="Wei J.T."/>
            <person name="Ye R.Z."/>
            <person name="Que T.C."/>
            <person name="Du C.H."/>
            <person name="Zhou Y.H."/>
            <person name="Cheng J.X."/>
            <person name="Dai P.F."/>
            <person name="Guo W.B."/>
            <person name="Han X.H."/>
            <person name="Huang E.J."/>
            <person name="Li L.F."/>
            <person name="Wei W."/>
            <person name="Gao Y.C."/>
            <person name="Liu J.Z."/>
            <person name="Shao H.Z."/>
            <person name="Wang X."/>
            <person name="Wang C.C."/>
            <person name="Yang T.C."/>
            <person name="Huo Q.B."/>
            <person name="Li W."/>
            <person name="Chen H.Y."/>
            <person name="Chen S.E."/>
            <person name="Zhou L.G."/>
            <person name="Ni X.B."/>
            <person name="Tian J.H."/>
            <person name="Sheng Y."/>
            <person name="Liu T."/>
            <person name="Pan Y.S."/>
            <person name="Xia L.Y."/>
            <person name="Li J."/>
            <person name="Zhao F."/>
            <person name="Cao W.C."/>
        </authorList>
    </citation>
    <scope>NUCLEOTIDE SEQUENCE</scope>
    <source>
        <strain evidence="2">Rmic-2018</strain>
    </source>
</reference>
<accession>A0A9J6EKH1</accession>
<dbReference type="AlphaFoldDB" id="A0A9J6EKH1"/>
<feature type="compositionally biased region" description="Polar residues" evidence="1">
    <location>
        <begin position="63"/>
        <end position="80"/>
    </location>
</feature>
<name>A0A9J6EKH1_RHIMP</name>
<feature type="compositionally biased region" description="Basic and acidic residues" evidence="1">
    <location>
        <begin position="96"/>
        <end position="111"/>
    </location>
</feature>
<proteinExistence type="predicted"/>
<feature type="region of interest" description="Disordered" evidence="1">
    <location>
        <begin position="50"/>
        <end position="176"/>
    </location>
</feature>
<evidence type="ECO:0000256" key="1">
    <source>
        <dbReference type="SAM" id="MobiDB-lite"/>
    </source>
</evidence>
<evidence type="ECO:0000313" key="3">
    <source>
        <dbReference type="Proteomes" id="UP000821866"/>
    </source>
</evidence>
<dbReference type="EMBL" id="JABSTU010000004">
    <property type="protein sequence ID" value="KAH8034604.1"/>
    <property type="molecule type" value="Genomic_DNA"/>
</dbReference>
<protein>
    <recommendedName>
        <fullName evidence="4">CCHC-type domain-containing protein</fullName>
    </recommendedName>
</protein>
<comment type="caution">
    <text evidence="2">The sequence shown here is derived from an EMBL/GenBank/DDBJ whole genome shotgun (WGS) entry which is preliminary data.</text>
</comment>
<gene>
    <name evidence="2" type="ORF">HPB51_025895</name>
</gene>